<reference evidence="3" key="1">
    <citation type="submission" date="2003-08" db="EMBL/GenBank/DDBJ databases">
        <authorList>
            <person name="Birren B."/>
            <person name="Nusbaum C."/>
            <person name="Abebe A."/>
            <person name="Abouelleil A."/>
            <person name="Adekoya E."/>
            <person name="Ait-zahra M."/>
            <person name="Allen N."/>
            <person name="Allen T."/>
            <person name="An P."/>
            <person name="Anderson M."/>
            <person name="Anderson S."/>
            <person name="Arachchi H."/>
            <person name="Armbruster J."/>
            <person name="Bachantsang P."/>
            <person name="Baldwin J."/>
            <person name="Barry A."/>
            <person name="Bayul T."/>
            <person name="Blitshsteyn B."/>
            <person name="Bloom T."/>
            <person name="Blye J."/>
            <person name="Boguslavskiy L."/>
            <person name="Borowsky M."/>
            <person name="Boukhgalter B."/>
            <person name="Brunache A."/>
            <person name="Butler J."/>
            <person name="Calixte N."/>
            <person name="Calvo S."/>
            <person name="Camarata J."/>
            <person name="Campo K."/>
            <person name="Chang J."/>
            <person name="Cheshatsang Y."/>
            <person name="Citroen M."/>
            <person name="Collymore A."/>
            <person name="Considine T."/>
            <person name="Cook A."/>
            <person name="Cooke P."/>
            <person name="Corum B."/>
            <person name="Cuomo C."/>
            <person name="David R."/>
            <person name="Dawoe T."/>
            <person name="Degray S."/>
            <person name="Dodge S."/>
            <person name="Dooley K."/>
            <person name="Dorje P."/>
            <person name="Dorjee K."/>
            <person name="Dorris L."/>
            <person name="Duffey N."/>
            <person name="Dupes A."/>
            <person name="Elkins T."/>
            <person name="Engels R."/>
            <person name="Erickson J."/>
            <person name="Farina A."/>
            <person name="Faro S."/>
            <person name="Ferreira P."/>
            <person name="Fischer H."/>
            <person name="Fitzgerald M."/>
            <person name="Foley K."/>
            <person name="Gage D."/>
            <person name="Galagan J."/>
            <person name="Gearin G."/>
            <person name="Gnerre S."/>
            <person name="Gnirke A."/>
            <person name="Goyette A."/>
            <person name="Graham J."/>
            <person name="Grandbois E."/>
            <person name="Gyaltsen K."/>
            <person name="Hafez N."/>
            <person name="Hagopian D."/>
            <person name="Hagos B."/>
            <person name="Hall J."/>
            <person name="Hatcher B."/>
            <person name="Heller A."/>
            <person name="Higgins H."/>
            <person name="Honan T."/>
            <person name="Horn A."/>
            <person name="Houde N."/>
            <person name="Hughes L."/>
            <person name="Hulme W."/>
            <person name="Husby E."/>
            <person name="Iliev I."/>
            <person name="Jaffe D."/>
            <person name="Jones C."/>
            <person name="Kamal M."/>
            <person name="Kamat A."/>
            <person name="Kamvysselis M."/>
            <person name="Karlsson E."/>
            <person name="Kells C."/>
            <person name="Kieu A."/>
            <person name="Kisner P."/>
            <person name="Kodira C."/>
            <person name="Kulbokas E."/>
            <person name="Labutti K."/>
            <person name="Lama D."/>
            <person name="Landers T."/>
            <person name="Leger J."/>
            <person name="Levine S."/>
            <person name="Lewis D."/>
            <person name="Lewis T."/>
            <person name="Lindblad-toh K."/>
            <person name="Liu X."/>
            <person name="Lokyitsang T."/>
            <person name="Lokyitsang Y."/>
            <person name="Lucien O."/>
            <person name="Lui A."/>
            <person name="Ma L.J."/>
            <person name="Mabbitt R."/>
            <person name="Macdonald J."/>
            <person name="Maclean C."/>
            <person name="Major J."/>
            <person name="Manning J."/>
            <person name="Marabella R."/>
            <person name="Maru K."/>
            <person name="Matthews C."/>
            <person name="Mauceli E."/>
            <person name="Mccarthy M."/>
            <person name="Mcdonough S."/>
            <person name="Mcghee T."/>
            <person name="Meldrim J."/>
            <person name="Meneus L."/>
            <person name="Mesirov J."/>
            <person name="Mihalev A."/>
            <person name="Mihova T."/>
            <person name="Mikkelsen T."/>
            <person name="Mlenga V."/>
            <person name="Moru K."/>
            <person name="Mozes J."/>
            <person name="Mulrain L."/>
            <person name="Munson G."/>
            <person name="Naylor J."/>
            <person name="Newes C."/>
            <person name="Nguyen C."/>
            <person name="Nguyen N."/>
            <person name="Nguyen T."/>
            <person name="Nicol R."/>
            <person name="Nielsen C."/>
            <person name="Nizzari M."/>
            <person name="Norbu C."/>
            <person name="Norbu N."/>
            <person name="O'donnell P."/>
            <person name="Okoawo O."/>
            <person name="O'leary S."/>
            <person name="Omotosho B."/>
            <person name="O'neill K."/>
            <person name="Osman S."/>
            <person name="Parker S."/>
            <person name="Perrin D."/>
            <person name="Phunkhang P."/>
            <person name="Piqani B."/>
            <person name="Purcell S."/>
            <person name="Rachupka T."/>
            <person name="Ramasamy U."/>
            <person name="Rameau R."/>
            <person name="Ray V."/>
            <person name="Raymond C."/>
            <person name="Retta R."/>
            <person name="Richardson S."/>
            <person name="Rise C."/>
            <person name="Rodriguez J."/>
            <person name="Rogers J."/>
            <person name="Rogov P."/>
            <person name="Rutman M."/>
            <person name="Schupbach R."/>
            <person name="Seaman C."/>
            <person name="Settipalli S."/>
            <person name="Sharpe T."/>
            <person name="Sheridan J."/>
            <person name="Sherpa N."/>
            <person name="Shi J."/>
            <person name="Smirnov S."/>
            <person name="Smith C."/>
            <person name="Sougnez C."/>
            <person name="Spencer B."/>
            <person name="Stalker J."/>
            <person name="Stange-thomann N."/>
            <person name="Stavropoulos S."/>
            <person name="Stetson K."/>
            <person name="Stone C."/>
            <person name="Stone S."/>
            <person name="Stubbs M."/>
            <person name="Talamas J."/>
            <person name="Tchuinga P."/>
            <person name="Tenzing P."/>
            <person name="Tesfaye S."/>
            <person name="Theodore J."/>
            <person name="Thoulutsang Y."/>
            <person name="Topham K."/>
            <person name="Towey S."/>
            <person name="Tsamla T."/>
            <person name="Tsomo N."/>
            <person name="Vallee D."/>
            <person name="Vassiliev H."/>
            <person name="Venkataraman V."/>
            <person name="Vinson J."/>
            <person name="Vo A."/>
            <person name="Wade C."/>
            <person name="Wang S."/>
            <person name="Wangchuk T."/>
            <person name="Wangdi T."/>
            <person name="Whittaker C."/>
            <person name="Wilkinson J."/>
            <person name="Wu Y."/>
            <person name="Wyman D."/>
            <person name="Yadav S."/>
            <person name="Yang S."/>
            <person name="Yang X."/>
            <person name="Yeager S."/>
            <person name="Yee E."/>
            <person name="Young G."/>
            <person name="Zainoun J."/>
            <person name="Zembeck L."/>
            <person name="Zimmer A."/>
            <person name="Zody M."/>
            <person name="Lander E."/>
        </authorList>
    </citation>
    <scope>NUCLEOTIDE SEQUENCE [LARGE SCALE GENOMIC DNA]</scope>
</reference>
<evidence type="ECO:0000313" key="3">
    <source>
        <dbReference type="Proteomes" id="UP000007875"/>
    </source>
</evidence>
<dbReference type="Proteomes" id="UP000007875">
    <property type="component" value="Unassembled WGS sequence"/>
</dbReference>
<evidence type="ECO:0000313" key="2">
    <source>
        <dbReference type="Ensembl" id="ENSCSAVP00000007085.1"/>
    </source>
</evidence>
<feature type="region of interest" description="Disordered" evidence="1">
    <location>
        <begin position="1"/>
        <end position="28"/>
    </location>
</feature>
<dbReference type="AlphaFoldDB" id="H2YP27"/>
<accession>H2YP27</accession>
<reference evidence="2" key="2">
    <citation type="submission" date="2025-08" db="UniProtKB">
        <authorList>
            <consortium name="Ensembl"/>
        </authorList>
    </citation>
    <scope>IDENTIFICATION</scope>
</reference>
<organism evidence="2 3">
    <name type="scientific">Ciona savignyi</name>
    <name type="common">Pacific transparent sea squirt</name>
    <dbReference type="NCBI Taxonomy" id="51511"/>
    <lineage>
        <taxon>Eukaryota</taxon>
        <taxon>Metazoa</taxon>
        <taxon>Chordata</taxon>
        <taxon>Tunicata</taxon>
        <taxon>Ascidiacea</taxon>
        <taxon>Phlebobranchia</taxon>
        <taxon>Cionidae</taxon>
        <taxon>Ciona</taxon>
    </lineage>
</organism>
<evidence type="ECO:0000256" key="1">
    <source>
        <dbReference type="SAM" id="MobiDB-lite"/>
    </source>
</evidence>
<dbReference type="Ensembl" id="ENSCSAVT00000007177.1">
    <property type="protein sequence ID" value="ENSCSAVP00000007085.1"/>
    <property type="gene ID" value="ENSCSAVG00000004238.1"/>
</dbReference>
<proteinExistence type="predicted"/>
<dbReference type="InParanoid" id="H2YP27"/>
<dbReference type="HOGENOM" id="CLU_1087901_0_0_1"/>
<name>H2YP27_CIOSA</name>
<sequence>MKHSSSSRNDDQLDYPPPTKHSPQKVKTTTIFEKPPLPKQQLPTKLQKEMMLNKQKVPQDMPVVLQNELSNDLGGLDKISDDIARREDELRRHQHHLDECQARLLKQQAHQVKLLSTLDEYSVEATIGAKPNPQRSNFKQDYTPQPSSINFIKQSIPDVRPRPIYKRSSKPPVVQPPVPLQVDIVQHDLSTIQEAEIENSQIVSANQSLATLLNRSDASVTNPLSTISEELTRVEKQMSTVQESLDFMRNNFSKKI</sequence>
<keyword evidence="3" id="KW-1185">Reference proteome</keyword>
<reference evidence="2" key="3">
    <citation type="submission" date="2025-09" db="UniProtKB">
        <authorList>
            <consortium name="Ensembl"/>
        </authorList>
    </citation>
    <scope>IDENTIFICATION</scope>
</reference>
<protein>
    <submittedName>
        <fullName evidence="2">Uncharacterized protein</fullName>
    </submittedName>
</protein>